<proteinExistence type="predicted"/>
<evidence type="ECO:0000256" key="2">
    <source>
        <dbReference type="ARBA" id="ARBA00022473"/>
    </source>
</evidence>
<organism evidence="13 14">
    <name type="scientific">Biomphalaria pfeifferi</name>
    <name type="common">Bloodfluke planorb</name>
    <name type="synonym">Freshwater snail</name>
    <dbReference type="NCBI Taxonomy" id="112525"/>
    <lineage>
        <taxon>Eukaryota</taxon>
        <taxon>Metazoa</taxon>
        <taxon>Spiralia</taxon>
        <taxon>Lophotrochozoa</taxon>
        <taxon>Mollusca</taxon>
        <taxon>Gastropoda</taxon>
        <taxon>Heterobranchia</taxon>
        <taxon>Euthyneura</taxon>
        <taxon>Panpulmonata</taxon>
        <taxon>Hygrophila</taxon>
        <taxon>Lymnaeoidea</taxon>
        <taxon>Planorbidae</taxon>
        <taxon>Biomphalaria</taxon>
    </lineage>
</organism>
<dbReference type="Pfam" id="PF00096">
    <property type="entry name" value="zf-C2H2"/>
    <property type="match status" value="3"/>
</dbReference>
<feature type="domain" description="C2H2-type" evidence="12">
    <location>
        <begin position="335"/>
        <end position="362"/>
    </location>
</feature>
<dbReference type="FunFam" id="3.30.160.60:FF:000311">
    <property type="entry name" value="protein odd-skipped-related 2 isoform X1"/>
    <property type="match status" value="1"/>
</dbReference>
<dbReference type="GO" id="GO:0005634">
    <property type="term" value="C:nucleus"/>
    <property type="evidence" value="ECO:0007669"/>
    <property type="project" value="UniProtKB-SubCell"/>
</dbReference>
<evidence type="ECO:0000256" key="11">
    <source>
        <dbReference type="SAM" id="MobiDB-lite"/>
    </source>
</evidence>
<keyword evidence="14" id="KW-1185">Reference proteome</keyword>
<dbReference type="SUPFAM" id="SSF57667">
    <property type="entry name" value="beta-beta-alpha zinc fingers"/>
    <property type="match status" value="2"/>
</dbReference>
<evidence type="ECO:0000256" key="3">
    <source>
        <dbReference type="ARBA" id="ARBA00022723"/>
    </source>
</evidence>
<gene>
    <name evidence="13" type="ORF">Bpfe_015003</name>
</gene>
<keyword evidence="2" id="KW-0217">Developmental protein</keyword>
<evidence type="ECO:0000256" key="8">
    <source>
        <dbReference type="ARBA" id="ARBA00023163"/>
    </source>
</evidence>
<evidence type="ECO:0000256" key="9">
    <source>
        <dbReference type="ARBA" id="ARBA00023242"/>
    </source>
</evidence>
<protein>
    <submittedName>
        <fullName evidence="13">Zinc finger protein 37</fullName>
    </submittedName>
</protein>
<dbReference type="EMBL" id="JASAOG010000069">
    <property type="protein sequence ID" value="KAK0055492.1"/>
    <property type="molecule type" value="Genomic_DNA"/>
</dbReference>
<reference evidence="13" key="2">
    <citation type="submission" date="2023-04" db="EMBL/GenBank/DDBJ databases">
        <authorList>
            <person name="Bu L."/>
            <person name="Lu L."/>
            <person name="Laidemitt M.R."/>
            <person name="Zhang S.M."/>
            <person name="Mutuku M."/>
            <person name="Mkoji G."/>
            <person name="Steinauer M."/>
            <person name="Loker E.S."/>
        </authorList>
    </citation>
    <scope>NUCLEOTIDE SEQUENCE</scope>
    <source>
        <strain evidence="13">KasaAsao</strain>
        <tissue evidence="13">Whole Snail</tissue>
    </source>
</reference>
<feature type="non-terminal residue" evidence="13">
    <location>
        <position position="1"/>
    </location>
</feature>
<evidence type="ECO:0000256" key="6">
    <source>
        <dbReference type="ARBA" id="ARBA00022833"/>
    </source>
</evidence>
<dbReference type="InterPro" id="IPR036236">
    <property type="entry name" value="Znf_C2H2_sf"/>
</dbReference>
<dbReference type="GO" id="GO:0008270">
    <property type="term" value="F:zinc ion binding"/>
    <property type="evidence" value="ECO:0007669"/>
    <property type="project" value="UniProtKB-KW"/>
</dbReference>
<feature type="region of interest" description="Disordered" evidence="11">
    <location>
        <begin position="1"/>
        <end position="21"/>
    </location>
</feature>
<dbReference type="FunFam" id="3.30.160.60:FF:000520">
    <property type="entry name" value="zinc finger protein 629 isoform X2"/>
    <property type="match status" value="1"/>
</dbReference>
<comment type="subcellular location">
    <subcellularLocation>
        <location evidence="1">Nucleus</location>
    </subcellularLocation>
</comment>
<evidence type="ECO:0000313" key="13">
    <source>
        <dbReference type="EMBL" id="KAK0055492.1"/>
    </source>
</evidence>
<evidence type="ECO:0000256" key="4">
    <source>
        <dbReference type="ARBA" id="ARBA00022737"/>
    </source>
</evidence>
<keyword evidence="3" id="KW-0479">Metal-binding</keyword>
<dbReference type="PROSITE" id="PS50157">
    <property type="entry name" value="ZINC_FINGER_C2H2_2"/>
    <property type="match status" value="3"/>
</dbReference>
<feature type="domain" description="C2H2-type" evidence="12">
    <location>
        <begin position="363"/>
        <end position="390"/>
    </location>
</feature>
<evidence type="ECO:0000256" key="1">
    <source>
        <dbReference type="ARBA" id="ARBA00004123"/>
    </source>
</evidence>
<sequence length="415" mass="47566">SSMLDMRSSHHALTIGQMPNPHVSAKLPMSTMWFSSTPSPPDTINLSPPPPQFFHPGFQHRHQPLSLGVHLELRPHLDPQPLPHHPVAHYGHGYQQRPFIYHHVQQTHVITDPLPAGHPHLELLPNGRSPLLPQELVCWSAPRESLAARLVSQGQVNKGDQRPVAHPAIKNLRDYENCPSQDPSLRCLKSPTLKAQNSSQNVNWACVAQIKRETEIQIKEESPVISPVLRPLQSPVIKKPRFDFANLPREVSKENESKDEKLEDRYVKVVSHVLHLHPISPCSIDSTENLKSKKISRQSNPRTKKQFICKFCSREFTKSYNLLIHERTHTDERPFSCETCGKAFRRQDHLRDHRYIHSKEKPYRCLDCGKGFCQARTLTVHKAMHLQQTSQKSHKHRTKKQCPAVTSSTTFFSRF</sequence>
<accession>A0AAD8BJU8</accession>
<dbReference type="PROSITE" id="PS00028">
    <property type="entry name" value="ZINC_FINGER_C2H2_1"/>
    <property type="match status" value="3"/>
</dbReference>
<dbReference type="GO" id="GO:0000981">
    <property type="term" value="F:DNA-binding transcription factor activity, RNA polymerase II-specific"/>
    <property type="evidence" value="ECO:0007669"/>
    <property type="project" value="TreeGrafter"/>
</dbReference>
<dbReference type="Proteomes" id="UP001233172">
    <property type="component" value="Unassembled WGS sequence"/>
</dbReference>
<keyword evidence="9" id="KW-0539">Nucleus</keyword>
<name>A0AAD8BJU8_BIOPF</name>
<dbReference type="SMART" id="SM00355">
    <property type="entry name" value="ZnF_C2H2"/>
    <property type="match status" value="3"/>
</dbReference>
<evidence type="ECO:0000256" key="10">
    <source>
        <dbReference type="PROSITE-ProRule" id="PRU00042"/>
    </source>
</evidence>
<dbReference type="GO" id="GO:0000977">
    <property type="term" value="F:RNA polymerase II transcription regulatory region sequence-specific DNA binding"/>
    <property type="evidence" value="ECO:0007669"/>
    <property type="project" value="TreeGrafter"/>
</dbReference>
<keyword evidence="8" id="KW-0804">Transcription</keyword>
<evidence type="ECO:0000256" key="7">
    <source>
        <dbReference type="ARBA" id="ARBA00023015"/>
    </source>
</evidence>
<dbReference type="PANTHER" id="PTHR14196:SF0">
    <property type="entry name" value="PROTEIN BOWEL"/>
    <property type="match status" value="1"/>
</dbReference>
<evidence type="ECO:0000259" key="12">
    <source>
        <dbReference type="PROSITE" id="PS50157"/>
    </source>
</evidence>
<comment type="caution">
    <text evidence="13">The sequence shown here is derived from an EMBL/GenBank/DDBJ whole genome shotgun (WGS) entry which is preliminary data.</text>
</comment>
<dbReference type="PANTHER" id="PTHR14196">
    <property type="entry name" value="ODD-SKIPPED - RELATED"/>
    <property type="match status" value="1"/>
</dbReference>
<dbReference type="InterPro" id="IPR050717">
    <property type="entry name" value="C2H2-ZF_Transcription_Reg"/>
</dbReference>
<dbReference type="FunFam" id="3.30.160.60:FF:000958">
    <property type="entry name" value="Odd skipped"/>
    <property type="match status" value="1"/>
</dbReference>
<reference evidence="13" key="1">
    <citation type="journal article" date="2023" name="PLoS Negl. Trop. Dis.">
        <title>A genome sequence for Biomphalaria pfeifferi, the major vector snail for the human-infecting parasite Schistosoma mansoni.</title>
        <authorList>
            <person name="Bu L."/>
            <person name="Lu L."/>
            <person name="Laidemitt M.R."/>
            <person name="Zhang S.M."/>
            <person name="Mutuku M."/>
            <person name="Mkoji G."/>
            <person name="Steinauer M."/>
            <person name="Loker E.S."/>
        </authorList>
    </citation>
    <scope>NUCLEOTIDE SEQUENCE</scope>
    <source>
        <strain evidence="13">KasaAsao</strain>
    </source>
</reference>
<keyword evidence="7" id="KW-0805">Transcription regulation</keyword>
<dbReference type="Gene3D" id="3.30.160.60">
    <property type="entry name" value="Classic Zinc Finger"/>
    <property type="match status" value="3"/>
</dbReference>
<keyword evidence="4" id="KW-0677">Repeat</keyword>
<keyword evidence="6" id="KW-0862">Zinc</keyword>
<evidence type="ECO:0000256" key="5">
    <source>
        <dbReference type="ARBA" id="ARBA00022771"/>
    </source>
</evidence>
<dbReference type="AlphaFoldDB" id="A0AAD8BJU8"/>
<feature type="domain" description="C2H2-type" evidence="12">
    <location>
        <begin position="307"/>
        <end position="334"/>
    </location>
</feature>
<evidence type="ECO:0000313" key="14">
    <source>
        <dbReference type="Proteomes" id="UP001233172"/>
    </source>
</evidence>
<dbReference type="InterPro" id="IPR013087">
    <property type="entry name" value="Znf_C2H2_type"/>
</dbReference>
<keyword evidence="5 10" id="KW-0863">Zinc-finger</keyword>